<accession>A0A9K3LY66</accession>
<feature type="region of interest" description="Disordered" evidence="1">
    <location>
        <begin position="1"/>
        <end position="28"/>
    </location>
</feature>
<evidence type="ECO:0000313" key="3">
    <source>
        <dbReference type="Proteomes" id="UP000693970"/>
    </source>
</evidence>
<gene>
    <name evidence="2" type="ORF">IV203_028060</name>
</gene>
<dbReference type="PANTHER" id="PTHR18901:SF38">
    <property type="entry name" value="PSEUDOURIDINE-5'-PHOSPHATASE"/>
    <property type="match status" value="1"/>
</dbReference>
<dbReference type="NCBIfam" id="TIGR01509">
    <property type="entry name" value="HAD-SF-IA-v3"/>
    <property type="match status" value="1"/>
</dbReference>
<keyword evidence="3" id="KW-1185">Reference proteome</keyword>
<dbReference type="GO" id="GO:0016791">
    <property type="term" value="F:phosphatase activity"/>
    <property type="evidence" value="ECO:0007669"/>
    <property type="project" value="TreeGrafter"/>
</dbReference>
<dbReference type="SFLD" id="SFLDS00003">
    <property type="entry name" value="Haloacid_Dehalogenase"/>
    <property type="match status" value="1"/>
</dbReference>
<dbReference type="Pfam" id="PF00702">
    <property type="entry name" value="Hydrolase"/>
    <property type="match status" value="1"/>
</dbReference>
<proteinExistence type="predicted"/>
<dbReference type="InterPro" id="IPR006439">
    <property type="entry name" value="HAD-SF_hydro_IA"/>
</dbReference>
<evidence type="ECO:0000313" key="2">
    <source>
        <dbReference type="EMBL" id="KAG7370314.1"/>
    </source>
</evidence>
<reference evidence="2" key="1">
    <citation type="journal article" date="2021" name="Sci. Rep.">
        <title>Diploid genomic architecture of Nitzschia inconspicua, an elite biomass production diatom.</title>
        <authorList>
            <person name="Oliver A."/>
            <person name="Podell S."/>
            <person name="Pinowska A."/>
            <person name="Traller J.C."/>
            <person name="Smith S.R."/>
            <person name="McClure R."/>
            <person name="Beliaev A."/>
            <person name="Bohutskyi P."/>
            <person name="Hill E.A."/>
            <person name="Rabines A."/>
            <person name="Zheng H."/>
            <person name="Allen L.Z."/>
            <person name="Kuo A."/>
            <person name="Grigoriev I.V."/>
            <person name="Allen A.E."/>
            <person name="Hazlebeck D."/>
            <person name="Allen E.E."/>
        </authorList>
    </citation>
    <scope>NUCLEOTIDE SEQUENCE</scope>
    <source>
        <strain evidence="2">Hildebrandi</strain>
    </source>
</reference>
<organism evidence="2 3">
    <name type="scientific">Nitzschia inconspicua</name>
    <dbReference type="NCBI Taxonomy" id="303405"/>
    <lineage>
        <taxon>Eukaryota</taxon>
        <taxon>Sar</taxon>
        <taxon>Stramenopiles</taxon>
        <taxon>Ochrophyta</taxon>
        <taxon>Bacillariophyta</taxon>
        <taxon>Bacillariophyceae</taxon>
        <taxon>Bacillariophycidae</taxon>
        <taxon>Bacillariales</taxon>
        <taxon>Bacillariaceae</taxon>
        <taxon>Nitzschia</taxon>
    </lineage>
</organism>
<evidence type="ECO:0000256" key="1">
    <source>
        <dbReference type="SAM" id="MobiDB-lite"/>
    </source>
</evidence>
<comment type="caution">
    <text evidence="2">The sequence shown here is derived from an EMBL/GenBank/DDBJ whole genome shotgun (WGS) entry which is preliminary data.</text>
</comment>
<dbReference type="OrthoDB" id="40579at2759"/>
<dbReference type="AlphaFoldDB" id="A0A9K3LY66"/>
<protein>
    <submittedName>
        <fullName evidence="2">HAD-like domain containing protein</fullName>
    </submittedName>
</protein>
<name>A0A9K3LY66_9STRA</name>
<reference evidence="2" key="2">
    <citation type="submission" date="2021-04" db="EMBL/GenBank/DDBJ databases">
        <authorList>
            <person name="Podell S."/>
        </authorList>
    </citation>
    <scope>NUCLEOTIDE SEQUENCE</scope>
    <source>
        <strain evidence="2">Hildebrandi</strain>
    </source>
</reference>
<dbReference type="Proteomes" id="UP000693970">
    <property type="component" value="Unassembled WGS sequence"/>
</dbReference>
<dbReference type="EMBL" id="JAGRRH010000005">
    <property type="protein sequence ID" value="KAG7370314.1"/>
    <property type="molecule type" value="Genomic_DNA"/>
</dbReference>
<dbReference type="SFLD" id="SFLDG01129">
    <property type="entry name" value="C1.5:_HAD__Beta-PGM__Phosphata"/>
    <property type="match status" value="1"/>
</dbReference>
<dbReference type="PANTHER" id="PTHR18901">
    <property type="entry name" value="2-DEOXYGLUCOSE-6-PHOSPHATE PHOSPHATASE 2"/>
    <property type="match status" value="1"/>
</dbReference>
<sequence length="291" mass="32480">MKMINGGSNSQSTTTTTTTTTTATDNDDCPPIIQGVLFDLDGTLLDSEPIGCRAVYETLKDYMSDQARKDFQRRDYTMEWSLKQQTLGLPGPQWAAVVLDWAQQQHWGGGSSQKLPTVDEFLTTWDQHMSERMHTIQACKGANELVQYLSNIRKIPLAIATSSHSQSVQLKRRRHEETIFRYMSAVVTTDDPAVQQGKPAPDIYIHAAKQISVNDPSYCIVFEDGISGVQAAKAAGCFVIAVPDSRFTQQERQTLFASQADMVLSDLTEFDWDTVVQAFLAKKQTNKQTTK</sequence>
<feature type="compositionally biased region" description="Polar residues" evidence="1">
    <location>
        <begin position="1"/>
        <end position="12"/>
    </location>
</feature>
<feature type="compositionally biased region" description="Low complexity" evidence="1">
    <location>
        <begin position="13"/>
        <end position="24"/>
    </location>
</feature>